<name>A0A5N5T9F0_9CRUS</name>
<gene>
    <name evidence="4" type="primary">GNS_1</name>
    <name evidence="4" type="ORF">Anas_10056</name>
</gene>
<proteinExistence type="inferred from homology"/>
<reference evidence="4 5" key="1">
    <citation type="journal article" date="2019" name="PLoS Biol.">
        <title>Sex chromosomes control vertical transmission of feminizing Wolbachia symbionts in an isopod.</title>
        <authorList>
            <person name="Becking T."/>
            <person name="Chebbi M.A."/>
            <person name="Giraud I."/>
            <person name="Moumen B."/>
            <person name="Laverre T."/>
            <person name="Caubet Y."/>
            <person name="Peccoud J."/>
            <person name="Gilbert C."/>
            <person name="Cordaux R."/>
        </authorList>
    </citation>
    <scope>NUCLEOTIDE SEQUENCE [LARGE SCALE GENOMIC DNA]</scope>
    <source>
        <strain evidence="4">ANa2</strain>
        <tissue evidence="4">Whole body excluding digestive tract and cuticle</tissue>
    </source>
</reference>
<dbReference type="Gene3D" id="3.40.720.10">
    <property type="entry name" value="Alkaline Phosphatase, subunit A"/>
    <property type="match status" value="1"/>
</dbReference>
<evidence type="ECO:0000256" key="1">
    <source>
        <dbReference type="ARBA" id="ARBA00001913"/>
    </source>
</evidence>
<dbReference type="AlphaFoldDB" id="A0A5N5T9F0"/>
<comment type="cofactor">
    <cofactor evidence="1">
        <name>Ca(2+)</name>
        <dbReference type="ChEBI" id="CHEBI:29108"/>
    </cofactor>
</comment>
<evidence type="ECO:0000259" key="3">
    <source>
        <dbReference type="Pfam" id="PF00884"/>
    </source>
</evidence>
<keyword evidence="5" id="KW-1185">Reference proteome</keyword>
<dbReference type="GO" id="GO:0030203">
    <property type="term" value="P:glycosaminoglycan metabolic process"/>
    <property type="evidence" value="ECO:0007669"/>
    <property type="project" value="InterPro"/>
</dbReference>
<dbReference type="InterPro" id="IPR017850">
    <property type="entry name" value="Alkaline_phosphatase_core_sf"/>
</dbReference>
<dbReference type="GO" id="GO:0008449">
    <property type="term" value="F:N-acetylglucosamine-6-sulfatase activity"/>
    <property type="evidence" value="ECO:0007669"/>
    <property type="project" value="InterPro"/>
</dbReference>
<comment type="caution">
    <text evidence="4">The sequence shown here is derived from an EMBL/GenBank/DDBJ whole genome shotgun (WGS) entry which is preliminary data.</text>
</comment>
<dbReference type="InterPro" id="IPR000917">
    <property type="entry name" value="Sulfatase_N"/>
</dbReference>
<dbReference type="GO" id="GO:0005539">
    <property type="term" value="F:glycosaminoglycan binding"/>
    <property type="evidence" value="ECO:0007669"/>
    <property type="project" value="TreeGrafter"/>
</dbReference>
<sequence>MYPEDKNGAERKSFVNTLHKFGYNTFFAGKYLNQYGRKEVGGLEHVPPGWDWWIGLEGNSRYYDYTLSVNGSREYHGFNHSTDYLTNVIKKRALEFLNTAPSMFNPFFMMLSTPACHAPFDSEPKYYKNFSKYHAPRTKNFNIVNDHSKHWLLRLGEQPLRKKIINKMDEIYRKRLRTLMSVDAMVKEIYSLIKDKGLLNSTYIIFTSDNGYHLGQFSLPLDKREPYEFDIRVPFYIRGPGISQNLLDYPITNIDIAPTILDLAGIDIPKHFDGESLKPLLQKEEFYSETTGLSSPYHFGKSNNISVRKTLLVEHRGEGSNINKGCEYLGPNLGDCHPEFDCKCSDSKNNTYSCLRHVSEVENFVFCSWEDDEHFEEYYNLGSDFYQLNNSINYISHDRRKKLNITLSNLKKCRGSHCYKLSKFVF</sequence>
<accession>A0A5N5T9F0</accession>
<organism evidence="4 5">
    <name type="scientific">Armadillidium nasatum</name>
    <dbReference type="NCBI Taxonomy" id="96803"/>
    <lineage>
        <taxon>Eukaryota</taxon>
        <taxon>Metazoa</taxon>
        <taxon>Ecdysozoa</taxon>
        <taxon>Arthropoda</taxon>
        <taxon>Crustacea</taxon>
        <taxon>Multicrustacea</taxon>
        <taxon>Malacostraca</taxon>
        <taxon>Eumalacostraca</taxon>
        <taxon>Peracarida</taxon>
        <taxon>Isopoda</taxon>
        <taxon>Oniscidea</taxon>
        <taxon>Crinocheta</taxon>
        <taxon>Armadillidiidae</taxon>
        <taxon>Armadillidium</taxon>
    </lineage>
</organism>
<dbReference type="OrthoDB" id="96314at2759"/>
<dbReference type="Proteomes" id="UP000326759">
    <property type="component" value="Unassembled WGS sequence"/>
</dbReference>
<dbReference type="SUPFAM" id="SSF53649">
    <property type="entry name" value="Alkaline phosphatase-like"/>
    <property type="match status" value="1"/>
</dbReference>
<dbReference type="CDD" id="cd16147">
    <property type="entry name" value="G6S"/>
    <property type="match status" value="1"/>
</dbReference>
<evidence type="ECO:0000313" key="5">
    <source>
        <dbReference type="Proteomes" id="UP000326759"/>
    </source>
</evidence>
<dbReference type="PANTHER" id="PTHR43108">
    <property type="entry name" value="N-ACETYLGLUCOSAMINE-6-SULFATASE FAMILY MEMBER"/>
    <property type="match status" value="1"/>
</dbReference>
<feature type="domain" description="Sulfatase N-terminal" evidence="3">
    <location>
        <begin position="6"/>
        <end position="266"/>
    </location>
</feature>
<evidence type="ECO:0000256" key="2">
    <source>
        <dbReference type="ARBA" id="ARBA00008779"/>
    </source>
</evidence>
<protein>
    <submittedName>
        <fullName evidence="4">N-acetylglucosamine-6-sulfatase</fullName>
    </submittedName>
</protein>
<dbReference type="PIRSF" id="PIRSF036666">
    <property type="entry name" value="G6S"/>
    <property type="match status" value="1"/>
</dbReference>
<dbReference type="InterPro" id="IPR012251">
    <property type="entry name" value="GlcNAc_6-SO4ase"/>
</dbReference>
<dbReference type="EMBL" id="SEYY01009806">
    <property type="protein sequence ID" value="KAB7501705.1"/>
    <property type="molecule type" value="Genomic_DNA"/>
</dbReference>
<comment type="similarity">
    <text evidence="2">Belongs to the sulfatase family.</text>
</comment>
<dbReference type="PANTHER" id="PTHR43108:SF8">
    <property type="entry name" value="SD21168P"/>
    <property type="match status" value="1"/>
</dbReference>
<evidence type="ECO:0000313" key="4">
    <source>
        <dbReference type="EMBL" id="KAB7501705.1"/>
    </source>
</evidence>
<dbReference type="Pfam" id="PF00884">
    <property type="entry name" value="Sulfatase"/>
    <property type="match status" value="1"/>
</dbReference>